<sequence>MVSESQYHPNKYTFPFLIKAASEVSSLSLGRSLHGMAVKSAVNCDVFVANSLIHCYFSCGDLDSACKVFTTIQEKDVVSWNSMITGFVQKGSPDKALELFKKMESEDDVKASHVTMVGVLSACAKLRNLEFGKRVCSYIEENRVNMSLTLANAMLDMYTKCGSIEDAKRLFGSMEKKDNVTWTTMLDGYAILEDYEAARDTALRKIGSPQYDIHYWLGNDAIEADSTLASDKALELDAALGCCTVQYREVQGQETEKFLSYFKPCIIPVEGKYSPQTGFAGETYHVTLLMCKGDHVVRVKEVPFLRSSLNHDDVFVLDTASKVFLFAGCNSSPQEKAKALEVVEYIKDNKHAGRCQVATIEDGKFSGDSDAGEFWSFFGGYAPIPKFSSSTAQEQALATCAKLFWIDTRGNIHPTGTTSLNKDMLEKNKCYMLDSDSEVFVWLGRNTSLTERKTSISSSEDFLRKEGRFTSTSLVLLTEGLENARFRSFFDKWPQIMESSLYSEGREKMAAMFKRKGYDVEELPDEEDEPLYTNCRDSLKVWRVDGDEVSLLSIPDQTKLFDGDCYIVKYKYTYNERNEYLLYVWIGCESMEQDRTDAISNAGAIAASTKGESVMGNEPARFFSVFQSLVVFKGGLSRRYKTFLVENGNKAEISNESKASLFRVQWTSPGNMQAIQVNLVANKDLPLQAANSLNSSYCYILQNGASVFTWIGNLSTDSDHDVLDRMLYFLDTSWQPISMREGNEPDTFWDLLGGKSEYPKEKEMRKQIEEPHLFTCSYNSDVLKVKEVYNFVQDDLTTEDVLLLDCQTEVYVWIGLNSDIKSKQQALTLGLKFLEMDILEEGLTVLTPVYVVTEGHEPPFFTRFFEWVPEKANRHSGSPWRSQSKENASRDSRSRSVSSNGSERGVSPCSSETVSTLRSAEDRKSISNSTPVVKKLFSESLSVGTSNGNSNSSRSKEKGINLDLGQESLAYSYEQLRVDSQEPLKDIDATRREAYLTEKEFVERFKMAKPEFYALPKWKQNKLKMSLHLF</sequence>
<dbReference type="SMART" id="SM00153">
    <property type="entry name" value="VHP"/>
    <property type="match status" value="1"/>
</dbReference>
<feature type="compositionally biased region" description="Low complexity" evidence="4">
    <location>
        <begin position="895"/>
        <end position="907"/>
    </location>
</feature>
<dbReference type="InterPro" id="IPR003128">
    <property type="entry name" value="Villin_headpiece"/>
</dbReference>
<feature type="compositionally biased region" description="Basic and acidic residues" evidence="4">
    <location>
        <begin position="883"/>
        <end position="894"/>
    </location>
</feature>
<keyword evidence="7" id="KW-1185">Reference proteome</keyword>
<evidence type="ECO:0000256" key="3">
    <source>
        <dbReference type="PROSITE-ProRule" id="PRU00708"/>
    </source>
</evidence>
<dbReference type="GO" id="GO:0051015">
    <property type="term" value="F:actin filament binding"/>
    <property type="evidence" value="ECO:0007669"/>
    <property type="project" value="InterPro"/>
</dbReference>
<dbReference type="FunFam" id="1.25.40.10:FF:001809">
    <property type="entry name" value="Pentatricopeptide repeat-containing protein At2g29760, chloroplastic"/>
    <property type="match status" value="1"/>
</dbReference>
<dbReference type="CDD" id="cd11289">
    <property type="entry name" value="gelsolin_S2_like"/>
    <property type="match status" value="1"/>
</dbReference>
<dbReference type="CDD" id="cd11293">
    <property type="entry name" value="gelsolin_S4_like"/>
    <property type="match status" value="1"/>
</dbReference>
<evidence type="ECO:0000256" key="4">
    <source>
        <dbReference type="SAM" id="MobiDB-lite"/>
    </source>
</evidence>
<dbReference type="CDD" id="cd11291">
    <property type="entry name" value="gelsolin_S6_like"/>
    <property type="match status" value="1"/>
</dbReference>
<dbReference type="PANTHER" id="PTHR11977:SF25">
    <property type="entry name" value="VILLIN-1"/>
    <property type="match status" value="1"/>
</dbReference>
<feature type="region of interest" description="Disordered" evidence="4">
    <location>
        <begin position="873"/>
        <end position="926"/>
    </location>
</feature>
<dbReference type="CDD" id="cd11288">
    <property type="entry name" value="gelsolin_S5_like"/>
    <property type="match status" value="1"/>
</dbReference>
<proteinExistence type="predicted"/>
<name>A0AAU9SC07_THLAR</name>
<keyword evidence="1" id="KW-0117">Actin capping</keyword>
<dbReference type="InterPro" id="IPR036886">
    <property type="entry name" value="Villin_headpiece_dom_sf"/>
</dbReference>
<dbReference type="PROSITE" id="PS51375">
    <property type="entry name" value="PPR"/>
    <property type="match status" value="2"/>
</dbReference>
<dbReference type="SMART" id="SM00262">
    <property type="entry name" value="GEL"/>
    <property type="match status" value="6"/>
</dbReference>
<dbReference type="Gene3D" id="1.10.950.10">
    <property type="entry name" value="Villin headpiece domain"/>
    <property type="match status" value="1"/>
</dbReference>
<evidence type="ECO:0000313" key="6">
    <source>
        <dbReference type="EMBL" id="CAH2060115.1"/>
    </source>
</evidence>
<feature type="compositionally biased region" description="Polar residues" evidence="4">
    <location>
        <begin position="908"/>
        <end position="918"/>
    </location>
</feature>
<dbReference type="InterPro" id="IPR007123">
    <property type="entry name" value="Gelsolin-like_dom"/>
</dbReference>
<dbReference type="Pfam" id="PF00626">
    <property type="entry name" value="Gelsolin"/>
    <property type="match status" value="3"/>
</dbReference>
<keyword evidence="2" id="KW-0677">Repeat</keyword>
<dbReference type="NCBIfam" id="TIGR00756">
    <property type="entry name" value="PPR"/>
    <property type="match status" value="3"/>
</dbReference>
<feature type="repeat" description="PPR" evidence="3">
    <location>
        <begin position="76"/>
        <end position="110"/>
    </location>
</feature>
<dbReference type="GO" id="GO:0007015">
    <property type="term" value="P:actin filament organization"/>
    <property type="evidence" value="ECO:0007669"/>
    <property type="project" value="UniProtKB-ARBA"/>
</dbReference>
<dbReference type="InterPro" id="IPR002885">
    <property type="entry name" value="PPR_rpt"/>
</dbReference>
<dbReference type="InterPro" id="IPR011990">
    <property type="entry name" value="TPR-like_helical_dom_sf"/>
</dbReference>
<feature type="domain" description="HP" evidence="5">
    <location>
        <begin position="965"/>
        <end position="1030"/>
    </location>
</feature>
<dbReference type="GO" id="GO:0051693">
    <property type="term" value="P:actin filament capping"/>
    <property type="evidence" value="ECO:0007669"/>
    <property type="project" value="UniProtKB-KW"/>
</dbReference>
<gene>
    <name evidence="6" type="ORF">TAV2_LOCUS14410</name>
</gene>
<dbReference type="EMBL" id="OU466860">
    <property type="protein sequence ID" value="CAH2060115.1"/>
    <property type="molecule type" value="Genomic_DNA"/>
</dbReference>
<dbReference type="PRINTS" id="PR00597">
    <property type="entry name" value="GELSOLIN"/>
</dbReference>
<dbReference type="FunFam" id="3.40.20.10:FF:000001">
    <property type="entry name" value="Gelsolin"/>
    <property type="match status" value="1"/>
</dbReference>
<evidence type="ECO:0000259" key="5">
    <source>
        <dbReference type="PROSITE" id="PS51089"/>
    </source>
</evidence>
<reference evidence="6 7" key="1">
    <citation type="submission" date="2022-03" db="EMBL/GenBank/DDBJ databases">
        <authorList>
            <person name="Nunn A."/>
            <person name="Chopra R."/>
            <person name="Nunn A."/>
            <person name="Contreras Garrido A."/>
        </authorList>
    </citation>
    <scope>NUCLEOTIDE SEQUENCE [LARGE SCALE GENOMIC DNA]</scope>
</reference>
<dbReference type="Proteomes" id="UP000836841">
    <property type="component" value="Chromosome 4"/>
</dbReference>
<dbReference type="Gene3D" id="3.40.20.10">
    <property type="entry name" value="Severin"/>
    <property type="match status" value="6"/>
</dbReference>
<evidence type="ECO:0000256" key="1">
    <source>
        <dbReference type="ARBA" id="ARBA00022467"/>
    </source>
</evidence>
<dbReference type="Pfam" id="PF01535">
    <property type="entry name" value="PPR"/>
    <property type="match status" value="2"/>
</dbReference>
<accession>A0AAU9SC07</accession>
<dbReference type="Pfam" id="PF13041">
    <property type="entry name" value="PPR_2"/>
    <property type="match status" value="1"/>
</dbReference>
<feature type="repeat" description="PPR" evidence="3">
    <location>
        <begin position="147"/>
        <end position="181"/>
    </location>
</feature>
<dbReference type="SUPFAM" id="SSF47050">
    <property type="entry name" value="VHP, Villin headpiece domain"/>
    <property type="match status" value="1"/>
</dbReference>
<dbReference type="CDD" id="cd11292">
    <property type="entry name" value="gelsolin_S3_like"/>
    <property type="match status" value="1"/>
</dbReference>
<evidence type="ECO:0000313" key="7">
    <source>
        <dbReference type="Proteomes" id="UP000836841"/>
    </source>
</evidence>
<dbReference type="InterPro" id="IPR007122">
    <property type="entry name" value="Villin/Gelsolin"/>
</dbReference>
<evidence type="ECO:0000256" key="2">
    <source>
        <dbReference type="ARBA" id="ARBA00022737"/>
    </source>
</evidence>
<dbReference type="PROSITE" id="PS51089">
    <property type="entry name" value="HP"/>
    <property type="match status" value="1"/>
</dbReference>
<dbReference type="InterPro" id="IPR029006">
    <property type="entry name" value="ADF-H/Gelsolin-like_dom_sf"/>
</dbReference>
<dbReference type="SUPFAM" id="SSF55753">
    <property type="entry name" value="Actin depolymerizing proteins"/>
    <property type="match status" value="6"/>
</dbReference>
<dbReference type="Pfam" id="PF02209">
    <property type="entry name" value="VHP"/>
    <property type="match status" value="1"/>
</dbReference>
<organism evidence="6 7">
    <name type="scientific">Thlaspi arvense</name>
    <name type="common">Field penny-cress</name>
    <dbReference type="NCBI Taxonomy" id="13288"/>
    <lineage>
        <taxon>Eukaryota</taxon>
        <taxon>Viridiplantae</taxon>
        <taxon>Streptophyta</taxon>
        <taxon>Embryophyta</taxon>
        <taxon>Tracheophyta</taxon>
        <taxon>Spermatophyta</taxon>
        <taxon>Magnoliopsida</taxon>
        <taxon>eudicotyledons</taxon>
        <taxon>Gunneridae</taxon>
        <taxon>Pentapetalae</taxon>
        <taxon>rosids</taxon>
        <taxon>malvids</taxon>
        <taxon>Brassicales</taxon>
        <taxon>Brassicaceae</taxon>
        <taxon>Thlaspideae</taxon>
        <taxon>Thlaspi</taxon>
    </lineage>
</organism>
<dbReference type="AlphaFoldDB" id="A0AAU9SC07"/>
<dbReference type="PANTHER" id="PTHR11977">
    <property type="entry name" value="VILLIN"/>
    <property type="match status" value="1"/>
</dbReference>
<protein>
    <recommendedName>
        <fullName evidence="5">HP domain-containing protein</fullName>
    </recommendedName>
</protein>
<dbReference type="Gene3D" id="1.25.40.10">
    <property type="entry name" value="Tetratricopeptide repeat domain"/>
    <property type="match status" value="1"/>
</dbReference>